<dbReference type="SUPFAM" id="SSF56112">
    <property type="entry name" value="Protein kinase-like (PK-like)"/>
    <property type="match status" value="1"/>
</dbReference>
<gene>
    <name evidence="2" type="ORF">FXF36_10595</name>
</gene>
<dbReference type="InterPro" id="IPR011009">
    <property type="entry name" value="Kinase-like_dom_sf"/>
</dbReference>
<dbReference type="RefSeq" id="WP_151623901.1">
    <property type="nucleotide sequence ID" value="NZ_CP043028.1"/>
</dbReference>
<dbReference type="PROSITE" id="PS50011">
    <property type="entry name" value="PROTEIN_KINASE_DOM"/>
    <property type="match status" value="1"/>
</dbReference>
<keyword evidence="2" id="KW-0418">Kinase</keyword>
<reference evidence="3" key="1">
    <citation type="submission" date="2019-08" db="EMBL/GenBank/DDBJ databases">
        <title>Complete Genome Sequence of the Polysaccharide-Degrading Rumen Bacterium Pseudobutyrivibrio xylanivorans MA3014.</title>
        <authorList>
            <person name="Palevich N."/>
            <person name="Maclean P.H."/>
            <person name="Kelly W.J."/>
            <person name="Leahy S.C."/>
            <person name="Rakonjac J."/>
            <person name="Attwood G.T."/>
        </authorList>
    </citation>
    <scope>NUCLEOTIDE SEQUENCE [LARGE SCALE GENOMIC DNA]</scope>
    <source>
        <strain evidence="3">MA3014</strain>
    </source>
</reference>
<dbReference type="Gene3D" id="1.10.510.10">
    <property type="entry name" value="Transferase(Phosphotransferase) domain 1"/>
    <property type="match status" value="1"/>
</dbReference>
<name>A0A5P6VU49_PSEXY</name>
<dbReference type="EMBL" id="CP043028">
    <property type="protein sequence ID" value="QFJ55279.1"/>
    <property type="molecule type" value="Genomic_DNA"/>
</dbReference>
<accession>A0A5P6VU49</accession>
<evidence type="ECO:0000259" key="1">
    <source>
        <dbReference type="PROSITE" id="PS50011"/>
    </source>
</evidence>
<dbReference type="GO" id="GO:0005524">
    <property type="term" value="F:ATP binding"/>
    <property type="evidence" value="ECO:0007669"/>
    <property type="project" value="InterPro"/>
</dbReference>
<protein>
    <submittedName>
        <fullName evidence="2">Protein kinase</fullName>
    </submittedName>
</protein>
<dbReference type="Proteomes" id="UP000327030">
    <property type="component" value="Chromosome 1"/>
</dbReference>
<dbReference type="AlphaFoldDB" id="A0A5P6VU49"/>
<proteinExistence type="predicted"/>
<feature type="domain" description="Protein kinase" evidence="1">
    <location>
        <begin position="13"/>
        <end position="321"/>
    </location>
</feature>
<dbReference type="GO" id="GO:0004672">
    <property type="term" value="F:protein kinase activity"/>
    <property type="evidence" value="ECO:0007669"/>
    <property type="project" value="InterPro"/>
</dbReference>
<keyword evidence="2" id="KW-0808">Transferase</keyword>
<sequence>MNQQYEDIYGNVFSLDKELSSGGQGIVYKTKEPNVLLKIEWNPQTKRINLDVVANEKFDAIRLLPIPSNTNITLPQSVLKDCVGYSMRMLDDMISFEEAFRYGDIEYRNAWLESFGDSNPEFVKGFGNYISTGGKRRRIAAFLKVAGILSTIHARGLVYCDLSDKNMYISSAQDRDVVWMIDVDNINFITVTSKRDGIFSPGYVAPEILKGKGNTFYSDIFSFAIALFWNLTGQHPYVGPQLEDKLEEEDFLSETEETFACGCDVEWIRDDEDDSNYSETPIPYDLLVGEKLNNCFKRTFSRAGRHKRLTRPTMIEWGEALAYELDNSIKCHKCEMEYNPTISDTCPWCDEKNTYVSLSCKGVNGENPVVTHMQEIGTVIKVPLRLINGFSVSELDDVLFEIESSKKEVVIRSFNNHFDFECSYDGIFQRIFGKCVIDRDTQIKVTDKSTGEKYLVDYVLKG</sequence>
<dbReference type="KEGG" id="pxv:FXF36_10595"/>
<dbReference type="OrthoDB" id="9805504at2"/>
<organism evidence="2 3">
    <name type="scientific">Pseudobutyrivibrio xylanivorans</name>
    <dbReference type="NCBI Taxonomy" id="185007"/>
    <lineage>
        <taxon>Bacteria</taxon>
        <taxon>Bacillati</taxon>
        <taxon>Bacillota</taxon>
        <taxon>Clostridia</taxon>
        <taxon>Lachnospirales</taxon>
        <taxon>Lachnospiraceae</taxon>
        <taxon>Pseudobutyrivibrio</taxon>
    </lineage>
</organism>
<evidence type="ECO:0000313" key="3">
    <source>
        <dbReference type="Proteomes" id="UP000327030"/>
    </source>
</evidence>
<dbReference type="InterPro" id="IPR000719">
    <property type="entry name" value="Prot_kinase_dom"/>
</dbReference>
<dbReference type="SMART" id="SM00220">
    <property type="entry name" value="S_TKc"/>
    <property type="match status" value="1"/>
</dbReference>
<dbReference type="Pfam" id="PF00069">
    <property type="entry name" value="Pkinase"/>
    <property type="match status" value="1"/>
</dbReference>
<evidence type="ECO:0000313" key="2">
    <source>
        <dbReference type="EMBL" id="QFJ55279.1"/>
    </source>
</evidence>